<dbReference type="SUPFAM" id="SSF57850">
    <property type="entry name" value="RING/U-box"/>
    <property type="match status" value="1"/>
</dbReference>
<dbReference type="Pfam" id="PF13445">
    <property type="entry name" value="zf-RING_UBOX"/>
    <property type="match status" value="1"/>
</dbReference>
<dbReference type="InterPro" id="IPR047153">
    <property type="entry name" value="TRIM45/56/19-like"/>
</dbReference>
<accession>A0A9J7HV33</accession>
<evidence type="ECO:0000256" key="10">
    <source>
        <dbReference type="PROSITE-ProRule" id="PRU00504"/>
    </source>
</evidence>
<keyword evidence="11" id="KW-0175">Coiled coil</keyword>
<dbReference type="InterPro" id="IPR000315">
    <property type="entry name" value="Znf_B-box"/>
</dbReference>
<dbReference type="SMART" id="SM00184">
    <property type="entry name" value="RING"/>
    <property type="match status" value="1"/>
</dbReference>
<proteinExistence type="inferred from homology"/>
<dbReference type="PANTHER" id="PTHR25462">
    <property type="entry name" value="BONUS, ISOFORM C-RELATED"/>
    <property type="match status" value="1"/>
</dbReference>
<evidence type="ECO:0000256" key="5">
    <source>
        <dbReference type="ARBA" id="ARBA00022723"/>
    </source>
</evidence>
<dbReference type="GeneID" id="118407547"/>
<keyword evidence="14" id="KW-1185">Reference proteome</keyword>
<dbReference type="SUPFAM" id="SSF57845">
    <property type="entry name" value="B-box zinc-binding domain"/>
    <property type="match status" value="1"/>
</dbReference>
<dbReference type="GO" id="GO:0061630">
    <property type="term" value="F:ubiquitin protein ligase activity"/>
    <property type="evidence" value="ECO:0000318"/>
    <property type="project" value="GO_Central"/>
</dbReference>
<comment type="catalytic activity">
    <reaction evidence="1">
        <text>S-ubiquitinyl-[E2 ubiquitin-conjugating enzyme]-L-cysteine + [acceptor protein]-L-lysine = [E2 ubiquitin-conjugating enzyme]-L-cysteine + N(6)-ubiquitinyl-[acceptor protein]-L-lysine.</text>
        <dbReference type="EC" id="2.3.2.27"/>
    </reaction>
</comment>
<dbReference type="Gene3D" id="3.30.40.10">
    <property type="entry name" value="Zinc/RING finger domain, C3HC4 (zinc finger)"/>
    <property type="match status" value="1"/>
</dbReference>
<dbReference type="Pfam" id="PF01436">
    <property type="entry name" value="NHL"/>
    <property type="match status" value="1"/>
</dbReference>
<feature type="domain" description="B box-type" evidence="13">
    <location>
        <begin position="91"/>
        <end position="138"/>
    </location>
</feature>
<dbReference type="RefSeq" id="XP_035663917.1">
    <property type="nucleotide sequence ID" value="XM_035808024.1"/>
</dbReference>
<dbReference type="PROSITE" id="PS51125">
    <property type="entry name" value="NHL"/>
    <property type="match status" value="1"/>
</dbReference>
<dbReference type="PROSITE" id="PS00518">
    <property type="entry name" value="ZF_RING_1"/>
    <property type="match status" value="1"/>
</dbReference>
<evidence type="ECO:0000259" key="13">
    <source>
        <dbReference type="PROSITE" id="PS50119"/>
    </source>
</evidence>
<dbReference type="OMA" id="EESHACC"/>
<dbReference type="Gene3D" id="2.120.10.30">
    <property type="entry name" value="TolB, C-terminal domain"/>
    <property type="match status" value="1"/>
</dbReference>
<evidence type="ECO:0000256" key="8">
    <source>
        <dbReference type="ARBA" id="ARBA00022833"/>
    </source>
</evidence>
<keyword evidence="6" id="KW-0677">Repeat</keyword>
<feature type="coiled-coil region" evidence="11">
    <location>
        <begin position="196"/>
        <end position="276"/>
    </location>
</feature>
<dbReference type="InterPro" id="IPR027370">
    <property type="entry name" value="Znf-RING_euk"/>
</dbReference>
<evidence type="ECO:0000313" key="15">
    <source>
        <dbReference type="RefSeq" id="XP_035663917.1"/>
    </source>
</evidence>
<reference evidence="15" key="1">
    <citation type="submission" date="2025-08" db="UniProtKB">
        <authorList>
            <consortium name="RefSeq"/>
        </authorList>
    </citation>
    <scope>IDENTIFICATION</scope>
    <source>
        <strain evidence="15">S238N-H82</strain>
        <tissue evidence="15">Testes</tissue>
    </source>
</reference>
<comment type="similarity">
    <text evidence="2">Belongs to the TRIM/RBCC family.</text>
</comment>
<evidence type="ECO:0000313" key="14">
    <source>
        <dbReference type="Proteomes" id="UP000001554"/>
    </source>
</evidence>
<dbReference type="SMART" id="SM00336">
    <property type="entry name" value="BBOX"/>
    <property type="match status" value="2"/>
</dbReference>
<dbReference type="PANTHER" id="PTHR25462:SF229">
    <property type="entry name" value="TRANSCRIPTION INTERMEDIARY FACTOR 1-BETA"/>
    <property type="match status" value="1"/>
</dbReference>
<dbReference type="OrthoDB" id="9992988at2759"/>
<evidence type="ECO:0000256" key="3">
    <source>
        <dbReference type="ARBA" id="ARBA00012483"/>
    </source>
</evidence>
<evidence type="ECO:0000256" key="11">
    <source>
        <dbReference type="SAM" id="Coils"/>
    </source>
</evidence>
<dbReference type="PROSITE" id="PS00028">
    <property type="entry name" value="ZINC_FINGER_C2H2_1"/>
    <property type="match status" value="1"/>
</dbReference>
<dbReference type="InterPro" id="IPR001258">
    <property type="entry name" value="NHL_repeat"/>
</dbReference>
<keyword evidence="7 9" id="KW-0863">Zinc-finger</keyword>
<dbReference type="EC" id="2.3.2.27" evidence="3"/>
<keyword evidence="4" id="KW-0597">Phosphoprotein</keyword>
<dbReference type="Proteomes" id="UP000001554">
    <property type="component" value="Unplaced"/>
</dbReference>
<evidence type="ECO:0000256" key="9">
    <source>
        <dbReference type="PROSITE-ProRule" id="PRU00024"/>
    </source>
</evidence>
<evidence type="ECO:0000256" key="1">
    <source>
        <dbReference type="ARBA" id="ARBA00000900"/>
    </source>
</evidence>
<dbReference type="InterPro" id="IPR001841">
    <property type="entry name" value="Znf_RING"/>
</dbReference>
<dbReference type="SUPFAM" id="SSF101898">
    <property type="entry name" value="NHL repeat"/>
    <property type="match status" value="1"/>
</dbReference>
<sequence>MAAANIPQEEFDDEFLTCCVCQSLYNDPRVLPCLHTFCARCLERWRKGERQFTCPTCRQQVSLQGTGVNSIPVSFHINRLLDFRALRRSEESHACCQMCESGARVEGTCGDCRLLLCKNCITSHGNIPTLKDHYIITLDDLKNPRSRQNYTRAQYCPKHTDQRMTFFCQPCAKLVCRDCTITEHRPGPDHDPQDVSKAAQEVRAELQTLLQKAQETTEDLKKTTSAVGKELTTIATNCDIEDRKIQEHFSKLRGKLDEAEKEMRGKLREMEKTQREPLLKEREVLEKLKVHRDGLHSCANVLARDGNWVSTISSDGDKLNRPHGVAVTEDGHVFVADAGDHYIRKYRYM</sequence>
<dbReference type="KEGG" id="bfo:118407547"/>
<keyword evidence="8" id="KW-0862">Zinc</keyword>
<feature type="domain" description="B box-type" evidence="13">
    <location>
        <begin position="151"/>
        <end position="195"/>
    </location>
</feature>
<evidence type="ECO:0000256" key="7">
    <source>
        <dbReference type="ARBA" id="ARBA00022771"/>
    </source>
</evidence>
<dbReference type="InterPro" id="IPR017907">
    <property type="entry name" value="Znf_RING_CS"/>
</dbReference>
<evidence type="ECO:0000256" key="6">
    <source>
        <dbReference type="ARBA" id="ARBA00022737"/>
    </source>
</evidence>
<dbReference type="Pfam" id="PF00643">
    <property type="entry name" value="zf-B_box"/>
    <property type="match status" value="1"/>
</dbReference>
<organism evidence="14 15">
    <name type="scientific">Branchiostoma floridae</name>
    <name type="common">Florida lancelet</name>
    <name type="synonym">Amphioxus</name>
    <dbReference type="NCBI Taxonomy" id="7739"/>
    <lineage>
        <taxon>Eukaryota</taxon>
        <taxon>Metazoa</taxon>
        <taxon>Chordata</taxon>
        <taxon>Cephalochordata</taxon>
        <taxon>Leptocardii</taxon>
        <taxon>Amphioxiformes</taxon>
        <taxon>Branchiostomatidae</taxon>
        <taxon>Branchiostoma</taxon>
    </lineage>
</organism>
<dbReference type="PROSITE" id="PS50119">
    <property type="entry name" value="ZF_BBOX"/>
    <property type="match status" value="2"/>
</dbReference>
<feature type="repeat" description="NHL" evidence="10">
    <location>
        <begin position="309"/>
        <end position="349"/>
    </location>
</feature>
<evidence type="ECO:0000256" key="4">
    <source>
        <dbReference type="ARBA" id="ARBA00022553"/>
    </source>
</evidence>
<dbReference type="InterPro" id="IPR013087">
    <property type="entry name" value="Znf_C2H2_type"/>
</dbReference>
<evidence type="ECO:0000259" key="12">
    <source>
        <dbReference type="PROSITE" id="PS50089"/>
    </source>
</evidence>
<gene>
    <name evidence="15" type="primary">LOC118407547</name>
</gene>
<protein>
    <recommendedName>
        <fullName evidence="3">RING-type E3 ubiquitin transferase</fullName>
        <ecNumber evidence="3">2.3.2.27</ecNumber>
    </recommendedName>
</protein>
<dbReference type="InterPro" id="IPR013083">
    <property type="entry name" value="Znf_RING/FYVE/PHD"/>
</dbReference>
<dbReference type="PROSITE" id="PS50089">
    <property type="entry name" value="ZF_RING_2"/>
    <property type="match status" value="1"/>
</dbReference>
<name>A0A9J7HV33_BRAFL</name>
<dbReference type="AlphaFoldDB" id="A0A9J7HV33"/>
<dbReference type="InterPro" id="IPR011042">
    <property type="entry name" value="6-blade_b-propeller_TolB-like"/>
</dbReference>
<dbReference type="Gene3D" id="3.30.160.60">
    <property type="entry name" value="Classic Zinc Finger"/>
    <property type="match status" value="1"/>
</dbReference>
<dbReference type="GO" id="GO:0008270">
    <property type="term" value="F:zinc ion binding"/>
    <property type="evidence" value="ECO:0007669"/>
    <property type="project" value="UniProtKB-KW"/>
</dbReference>
<evidence type="ECO:0000256" key="2">
    <source>
        <dbReference type="ARBA" id="ARBA00008518"/>
    </source>
</evidence>
<feature type="domain" description="RING-type" evidence="12">
    <location>
        <begin position="18"/>
        <end position="58"/>
    </location>
</feature>
<keyword evidence="5" id="KW-0479">Metal-binding</keyword>